<comment type="caution">
    <text evidence="3">The sequence shown here is derived from an EMBL/GenBank/DDBJ whole genome shotgun (WGS) entry which is preliminary data.</text>
</comment>
<keyword evidence="2" id="KW-0812">Transmembrane</keyword>
<feature type="compositionally biased region" description="Polar residues" evidence="1">
    <location>
        <begin position="342"/>
        <end position="354"/>
    </location>
</feature>
<keyword evidence="4" id="KW-1185">Reference proteome</keyword>
<evidence type="ECO:0000313" key="4">
    <source>
        <dbReference type="Proteomes" id="UP000284842"/>
    </source>
</evidence>
<evidence type="ECO:0000313" key="3">
    <source>
        <dbReference type="EMBL" id="PPQ73888.1"/>
    </source>
</evidence>
<dbReference type="AlphaFoldDB" id="A0A409W5Y4"/>
<feature type="region of interest" description="Disordered" evidence="1">
    <location>
        <begin position="133"/>
        <end position="220"/>
    </location>
</feature>
<keyword evidence="2" id="KW-0472">Membrane</keyword>
<protein>
    <submittedName>
        <fullName evidence="3">Uncharacterized protein</fullName>
    </submittedName>
</protein>
<gene>
    <name evidence="3" type="ORF">CVT24_011946</name>
</gene>
<dbReference type="EMBL" id="NHTK01005790">
    <property type="protein sequence ID" value="PPQ73888.1"/>
    <property type="molecule type" value="Genomic_DNA"/>
</dbReference>
<name>A0A409W5Y4_9AGAR</name>
<proteinExistence type="predicted"/>
<accession>A0A409W5Y4</accession>
<feature type="compositionally biased region" description="Low complexity" evidence="1">
    <location>
        <begin position="159"/>
        <end position="176"/>
    </location>
</feature>
<feature type="transmembrane region" description="Helical" evidence="2">
    <location>
        <begin position="291"/>
        <end position="313"/>
    </location>
</feature>
<evidence type="ECO:0000256" key="1">
    <source>
        <dbReference type="SAM" id="MobiDB-lite"/>
    </source>
</evidence>
<dbReference type="STRING" id="181874.A0A409W5Y4"/>
<dbReference type="InParanoid" id="A0A409W5Y4"/>
<dbReference type="Proteomes" id="UP000284842">
    <property type="component" value="Unassembled WGS sequence"/>
</dbReference>
<evidence type="ECO:0000256" key="2">
    <source>
        <dbReference type="SAM" id="Phobius"/>
    </source>
</evidence>
<reference evidence="3 4" key="1">
    <citation type="journal article" date="2018" name="Evol. Lett.">
        <title>Horizontal gene cluster transfer increased hallucinogenic mushroom diversity.</title>
        <authorList>
            <person name="Reynolds H.T."/>
            <person name="Vijayakumar V."/>
            <person name="Gluck-Thaler E."/>
            <person name="Korotkin H.B."/>
            <person name="Matheny P.B."/>
            <person name="Slot J.C."/>
        </authorList>
    </citation>
    <scope>NUCLEOTIDE SEQUENCE [LARGE SCALE GENOMIC DNA]</scope>
    <source>
        <strain evidence="3 4">2629</strain>
    </source>
</reference>
<feature type="compositionally biased region" description="Low complexity" evidence="1">
    <location>
        <begin position="184"/>
        <end position="220"/>
    </location>
</feature>
<feature type="compositionally biased region" description="Low complexity" evidence="1">
    <location>
        <begin position="355"/>
        <end position="365"/>
    </location>
</feature>
<organism evidence="3 4">
    <name type="scientific">Panaeolus cyanescens</name>
    <dbReference type="NCBI Taxonomy" id="181874"/>
    <lineage>
        <taxon>Eukaryota</taxon>
        <taxon>Fungi</taxon>
        <taxon>Dikarya</taxon>
        <taxon>Basidiomycota</taxon>
        <taxon>Agaricomycotina</taxon>
        <taxon>Agaricomycetes</taxon>
        <taxon>Agaricomycetidae</taxon>
        <taxon>Agaricales</taxon>
        <taxon>Agaricineae</taxon>
        <taxon>Galeropsidaceae</taxon>
        <taxon>Panaeolus</taxon>
    </lineage>
</organism>
<feature type="region of interest" description="Disordered" evidence="1">
    <location>
        <begin position="320"/>
        <end position="365"/>
    </location>
</feature>
<keyword evidence="2" id="KW-1133">Transmembrane helix</keyword>
<sequence>MSLNSIDDDSGSVRLSGAWSKVSQSGAYWDGVSSTEQNGATMRFTFGRGSIGVYGTVPPCPNVRGFPQISAQGSVNGGSSSTTSITCNLSTRYGVRLFQAGPFNSDSNELVLTNIGVAPLQVDRIDYAEMDQNGQTPAVPAGNPVPPPGAGPGDGGTGTFAARPPAQPAPTSSPTTSPTPPAQQAPSSGSSAQSTSPSSAATSAPVSSATTTGSASSSITGVASSAGQQSITSTPSPSVSLIPGSVILTTINGVATSISVPPTLTTLDIYGNGPPGPTIYGRTSGSKASSLIPLIVGIIAGSLVLLGLVTLLLRYRRRRSREQKNSLEAGTVEPYDKKTPLPINSDSKGSLITPSASSSDNSHSLSPSMAAAAQLKASIFPSEKLQGVYGSTGIVPTRQGLVQESQPTYSPISLPEYRFSRIGARTPDVAARASSILRNSQLLDHPPVYTQ</sequence>